<accession>A0ACB9LSL1</accession>
<name>A0ACB9LSL1_BAUVA</name>
<proteinExistence type="predicted"/>
<evidence type="ECO:0000313" key="1">
    <source>
        <dbReference type="EMBL" id="KAI4314248.1"/>
    </source>
</evidence>
<protein>
    <submittedName>
        <fullName evidence="1">Uncharacterized protein</fullName>
    </submittedName>
</protein>
<gene>
    <name evidence="1" type="ORF">L6164_027176</name>
</gene>
<organism evidence="1 2">
    <name type="scientific">Bauhinia variegata</name>
    <name type="common">Purple orchid tree</name>
    <name type="synonym">Phanera variegata</name>
    <dbReference type="NCBI Taxonomy" id="167791"/>
    <lineage>
        <taxon>Eukaryota</taxon>
        <taxon>Viridiplantae</taxon>
        <taxon>Streptophyta</taxon>
        <taxon>Embryophyta</taxon>
        <taxon>Tracheophyta</taxon>
        <taxon>Spermatophyta</taxon>
        <taxon>Magnoliopsida</taxon>
        <taxon>eudicotyledons</taxon>
        <taxon>Gunneridae</taxon>
        <taxon>Pentapetalae</taxon>
        <taxon>rosids</taxon>
        <taxon>fabids</taxon>
        <taxon>Fabales</taxon>
        <taxon>Fabaceae</taxon>
        <taxon>Cercidoideae</taxon>
        <taxon>Cercideae</taxon>
        <taxon>Bauhiniinae</taxon>
        <taxon>Bauhinia</taxon>
    </lineage>
</organism>
<keyword evidence="2" id="KW-1185">Reference proteome</keyword>
<evidence type="ECO:0000313" key="2">
    <source>
        <dbReference type="Proteomes" id="UP000828941"/>
    </source>
</evidence>
<dbReference type="Proteomes" id="UP000828941">
    <property type="component" value="Chromosome 11"/>
</dbReference>
<reference evidence="1 2" key="1">
    <citation type="journal article" date="2022" name="DNA Res.">
        <title>Chromosomal-level genome assembly of the orchid tree Bauhinia variegata (Leguminosae; Cercidoideae) supports the allotetraploid origin hypothesis of Bauhinia.</title>
        <authorList>
            <person name="Zhong Y."/>
            <person name="Chen Y."/>
            <person name="Zheng D."/>
            <person name="Pang J."/>
            <person name="Liu Y."/>
            <person name="Luo S."/>
            <person name="Meng S."/>
            <person name="Qian L."/>
            <person name="Wei D."/>
            <person name="Dai S."/>
            <person name="Zhou R."/>
        </authorList>
    </citation>
    <scope>NUCLEOTIDE SEQUENCE [LARGE SCALE GENOMIC DNA]</scope>
    <source>
        <strain evidence="1">BV-YZ2020</strain>
    </source>
</reference>
<dbReference type="EMBL" id="CM039436">
    <property type="protein sequence ID" value="KAI4314248.1"/>
    <property type="molecule type" value="Genomic_DNA"/>
</dbReference>
<sequence length="297" mass="33500">MSRPYRTSGRHINIMINAAKLVFFAQPHKTTFATPSHKIHFPPSPNLRRLSGSGGSLGTMNANNDPQLEKIFEEKRSLRSRIRRELKKIDPIQRSQEDEAIQNVVLEAPWFKTSRSICAYISSDALREVDTSKIVSEIISNPSTESHIQISKKLYVPRVEDKNSNMRMLRISSLDDLVASSMNLLEPTLIDCNGNPREDVMEATDPVDLIILPGLAFDRCGRRLGRSGGYYDLFLKKYQELVKKQNWKPPLHVALSYSVQIVENERIPVTPFDVPVDALISPSGFIPISSAASRICR</sequence>
<comment type="caution">
    <text evidence="1">The sequence shown here is derived from an EMBL/GenBank/DDBJ whole genome shotgun (WGS) entry which is preliminary data.</text>
</comment>